<dbReference type="EMBL" id="UZAN01001419">
    <property type="protein sequence ID" value="VDP22651.1"/>
    <property type="molecule type" value="Genomic_DNA"/>
</dbReference>
<keyword evidence="2" id="KW-1185">Reference proteome</keyword>
<dbReference type="Proteomes" id="UP000272942">
    <property type="component" value="Unassembled WGS sequence"/>
</dbReference>
<dbReference type="WBParaSite" id="ECPE_0000043701-mRNA-1">
    <property type="protein sequence ID" value="ECPE_0000043701-mRNA-1"/>
    <property type="gene ID" value="ECPE_0000043701"/>
</dbReference>
<evidence type="ECO:0000313" key="3">
    <source>
        <dbReference type="WBParaSite" id="ECPE_0000043701-mRNA-1"/>
    </source>
</evidence>
<accession>A0A183A0F2</accession>
<name>A0A183A0F2_9TREM</name>
<gene>
    <name evidence="1" type="ORF">ECPE_LOCUS437</name>
</gene>
<organism evidence="3">
    <name type="scientific">Echinostoma caproni</name>
    <dbReference type="NCBI Taxonomy" id="27848"/>
    <lineage>
        <taxon>Eukaryota</taxon>
        <taxon>Metazoa</taxon>
        <taxon>Spiralia</taxon>
        <taxon>Lophotrochozoa</taxon>
        <taxon>Platyhelminthes</taxon>
        <taxon>Trematoda</taxon>
        <taxon>Digenea</taxon>
        <taxon>Plagiorchiida</taxon>
        <taxon>Echinostomata</taxon>
        <taxon>Echinostomatoidea</taxon>
        <taxon>Echinostomatidae</taxon>
        <taxon>Echinostoma</taxon>
    </lineage>
</organism>
<evidence type="ECO:0000313" key="2">
    <source>
        <dbReference type="Proteomes" id="UP000272942"/>
    </source>
</evidence>
<dbReference type="AlphaFoldDB" id="A0A183A0F2"/>
<evidence type="ECO:0000313" key="1">
    <source>
        <dbReference type="EMBL" id="VDP22651.1"/>
    </source>
</evidence>
<protein>
    <submittedName>
        <fullName evidence="3">Secreted protein</fullName>
    </submittedName>
</protein>
<reference evidence="3" key="1">
    <citation type="submission" date="2016-06" db="UniProtKB">
        <authorList>
            <consortium name="WormBaseParasite"/>
        </authorList>
    </citation>
    <scope>IDENTIFICATION</scope>
</reference>
<sequence>MPALESSHVSVITMASAPDARASTSGHLLLTLAALVPGEKAGRSGLIPKRCVRFLGHPPVSLPLPALSSSMEANLHTPISFETVNTLSALGGPLQKPYLDLGTSPTQRDVFKLKKSQASSVWTPNGNQKPLP</sequence>
<proteinExistence type="predicted"/>
<reference evidence="1 2" key="2">
    <citation type="submission" date="2018-11" db="EMBL/GenBank/DDBJ databases">
        <authorList>
            <consortium name="Pathogen Informatics"/>
        </authorList>
    </citation>
    <scope>NUCLEOTIDE SEQUENCE [LARGE SCALE GENOMIC DNA]</scope>
    <source>
        <strain evidence="1 2">Egypt</strain>
    </source>
</reference>